<accession>A0A1X0NFX2</accession>
<organism evidence="3 4">
    <name type="scientific">Trypanosoma theileri</name>
    <dbReference type="NCBI Taxonomy" id="67003"/>
    <lineage>
        <taxon>Eukaryota</taxon>
        <taxon>Discoba</taxon>
        <taxon>Euglenozoa</taxon>
        <taxon>Kinetoplastea</taxon>
        <taxon>Metakinetoplastina</taxon>
        <taxon>Trypanosomatida</taxon>
        <taxon>Trypanosomatidae</taxon>
        <taxon>Trypanosoma</taxon>
    </lineage>
</organism>
<dbReference type="VEuPathDB" id="TriTrypDB:TM35_000631160"/>
<evidence type="ECO:0000313" key="4">
    <source>
        <dbReference type="Proteomes" id="UP000192257"/>
    </source>
</evidence>
<keyword evidence="1" id="KW-0677">Repeat</keyword>
<reference evidence="3 4" key="1">
    <citation type="submission" date="2017-03" db="EMBL/GenBank/DDBJ databases">
        <title>An alternative strategy for trypanosome survival in the mammalian bloodstream revealed through genome and transcriptome analysis of the ubiquitous bovine parasite Trypanosoma (Megatrypanum) theileri.</title>
        <authorList>
            <person name="Kelly S."/>
            <person name="Ivens A."/>
            <person name="Mott A."/>
            <person name="O'Neill E."/>
            <person name="Emms D."/>
            <person name="Macleod O."/>
            <person name="Voorheis P."/>
            <person name="Matthews J."/>
            <person name="Matthews K."/>
            <person name="Carrington M."/>
        </authorList>
    </citation>
    <scope>NUCLEOTIDE SEQUENCE [LARGE SCALE GENOMIC DNA]</scope>
    <source>
        <strain evidence="3">Edinburgh</strain>
    </source>
</reference>
<comment type="caution">
    <text evidence="3">The sequence shown here is derived from an EMBL/GenBank/DDBJ whole genome shotgun (WGS) entry which is preliminary data.</text>
</comment>
<dbReference type="Gene3D" id="2.40.10.500">
    <property type="match status" value="1"/>
</dbReference>
<dbReference type="Gene3D" id="2.120.10.30">
    <property type="entry name" value="TolB, C-terminal domain"/>
    <property type="match status" value="1"/>
</dbReference>
<dbReference type="Pfam" id="PF01436">
    <property type="entry name" value="NHL"/>
    <property type="match status" value="1"/>
</dbReference>
<dbReference type="OrthoDB" id="275418at2759"/>
<keyword evidence="4" id="KW-1185">Reference proteome</keyword>
<evidence type="ECO:0008006" key="5">
    <source>
        <dbReference type="Google" id="ProtNLM"/>
    </source>
</evidence>
<evidence type="ECO:0000256" key="2">
    <source>
        <dbReference type="SAM" id="MobiDB-lite"/>
    </source>
</evidence>
<evidence type="ECO:0000256" key="1">
    <source>
        <dbReference type="ARBA" id="ARBA00022737"/>
    </source>
</evidence>
<dbReference type="InterPro" id="IPR050952">
    <property type="entry name" value="TRIM-NHL_E3_ligases"/>
</dbReference>
<evidence type="ECO:0000313" key="3">
    <source>
        <dbReference type="EMBL" id="ORC83616.1"/>
    </source>
</evidence>
<proteinExistence type="predicted"/>
<dbReference type="EMBL" id="NBCO01000063">
    <property type="protein sequence ID" value="ORC83616.1"/>
    <property type="molecule type" value="Genomic_DNA"/>
</dbReference>
<dbReference type="SUPFAM" id="SSF63829">
    <property type="entry name" value="Calcium-dependent phosphotriesterase"/>
    <property type="match status" value="1"/>
</dbReference>
<dbReference type="InterPro" id="IPR011042">
    <property type="entry name" value="6-blade_b-propeller_TolB-like"/>
</dbReference>
<dbReference type="STRING" id="67003.A0A1X0NFX2"/>
<dbReference type="PANTHER" id="PTHR24104">
    <property type="entry name" value="E3 UBIQUITIN-PROTEIN LIGASE NHLRC1-RELATED"/>
    <property type="match status" value="1"/>
</dbReference>
<feature type="compositionally biased region" description="Acidic residues" evidence="2">
    <location>
        <begin position="84"/>
        <end position="98"/>
    </location>
</feature>
<protein>
    <recommendedName>
        <fullName evidence="5">SMP-30/Gluconolactonase/LRE-like region domain-containing protein</fullName>
    </recommendedName>
</protein>
<feature type="region of interest" description="Disordered" evidence="2">
    <location>
        <begin position="78"/>
        <end position="98"/>
    </location>
</feature>
<sequence>MELVAELPDRLLTGLALDPHDNVFAICACSGELFRFHKESNSMLPIMSTEASPHDIAIDPQTGDVYITDRTENAILKLEPSETNGEDETKEEKQEEEENGVGYTIVRYLNSFEGKPFIGPTALAFAPDGELFFTDAGAEGDSSFADPLGAVYRTLQGRSQVVPLCARGLIRPSSIAIARDNNVYVCEQGSNRVLRFVRRGTYYVGNVFAQLQGGMGPTAITVSPRDNTVFVAQYDTVAVKVPSSGAVVDGSTETEKGLITVFGRDGEVKGVVRTPSTCLRAIKLDARGETLYALEANEATGCSKLYMFQLPPVMQQEEEKE</sequence>
<dbReference type="GeneID" id="39990811"/>
<dbReference type="RefSeq" id="XP_028877682.1">
    <property type="nucleotide sequence ID" value="XM_029031031.1"/>
</dbReference>
<gene>
    <name evidence="3" type="ORF">TM35_000631160</name>
</gene>
<dbReference type="Proteomes" id="UP000192257">
    <property type="component" value="Unassembled WGS sequence"/>
</dbReference>
<dbReference type="AlphaFoldDB" id="A0A1X0NFX2"/>
<name>A0A1X0NFX2_9TRYP</name>
<dbReference type="InterPro" id="IPR001258">
    <property type="entry name" value="NHL_repeat"/>
</dbReference>